<evidence type="ECO:0000313" key="10">
    <source>
        <dbReference type="EMBL" id="TCO17796.1"/>
    </source>
</evidence>
<organism evidence="10 11">
    <name type="scientific">Kribbella orskensis</name>
    <dbReference type="NCBI Taxonomy" id="2512216"/>
    <lineage>
        <taxon>Bacteria</taxon>
        <taxon>Bacillati</taxon>
        <taxon>Actinomycetota</taxon>
        <taxon>Actinomycetes</taxon>
        <taxon>Propionibacteriales</taxon>
        <taxon>Kribbellaceae</taxon>
        <taxon>Kribbella</taxon>
    </lineage>
</organism>
<keyword evidence="4 7" id="KW-0547">Nucleotide-binding</keyword>
<gene>
    <name evidence="10" type="ORF">EV644_11326</name>
</gene>
<feature type="compositionally biased region" description="Low complexity" evidence="8">
    <location>
        <begin position="430"/>
        <end position="452"/>
    </location>
</feature>
<feature type="region of interest" description="Disordered" evidence="8">
    <location>
        <begin position="425"/>
        <end position="455"/>
    </location>
</feature>
<evidence type="ECO:0000256" key="4">
    <source>
        <dbReference type="ARBA" id="ARBA00022741"/>
    </source>
</evidence>
<feature type="binding site" evidence="7">
    <location>
        <position position="38"/>
    </location>
    <ligand>
        <name>ATP</name>
        <dbReference type="ChEBI" id="CHEBI:30616"/>
    </ligand>
</feature>
<feature type="domain" description="Protein kinase" evidence="9">
    <location>
        <begin position="9"/>
        <end position="252"/>
    </location>
</feature>
<dbReference type="InterPro" id="IPR011009">
    <property type="entry name" value="Kinase-like_dom_sf"/>
</dbReference>
<sequence length="496" mass="51031">MPDVFAGRFELIDPIGSGGTGIVWRAWDRRLERLCAAKVLRQRHAGALLRFVREQGLRLEHPNVLSPYGWAADDDQALLAMDLVGGGSVSSLVADFGALPERYAAELLAQLLRALEQVHAAGLVHRDVKPANLLLETTGTGIPVLRLSDFGIALSLGEPRLTQHGAVVGTRGYVAPEAFSGEPPSTKQDLYAAGVTAWQLLTGEEPPAAGPLPSRPNTTGTVWALVESLIHSEPARRSDSAKAALESLAPVLSTALQIPAHTADGELIEVFNQLPPLPTPYTNLPTSPATPPAAPNEVPLEAPSALARGGEQAARAAGSLVRPGAGRPAESWPTAASSAELPTAPVAHGAPGDPAGQQPAGTKRPEQEHTAGAPADRLTPLRAAAGVSPAAGRPVRRRLVLGGVGLVGLVAAGVVGVLLLDGGEEGGGSQPTVSPSVSPSGTPSSVPTGPVTRAPNAQLEVGDPCGWQEAGAVESTADGTRVECRQQGSSYLWIKA</sequence>
<dbReference type="CDD" id="cd14014">
    <property type="entry name" value="STKc_PknB_like"/>
    <property type="match status" value="1"/>
</dbReference>
<dbReference type="Gene3D" id="1.10.510.10">
    <property type="entry name" value="Transferase(Phosphotransferase) domain 1"/>
    <property type="match status" value="1"/>
</dbReference>
<dbReference type="GO" id="GO:0016301">
    <property type="term" value="F:kinase activity"/>
    <property type="evidence" value="ECO:0007669"/>
    <property type="project" value="UniProtKB-KW"/>
</dbReference>
<dbReference type="InterPro" id="IPR008271">
    <property type="entry name" value="Ser/Thr_kinase_AS"/>
</dbReference>
<dbReference type="Pfam" id="PF00069">
    <property type="entry name" value="Pkinase"/>
    <property type="match status" value="1"/>
</dbReference>
<feature type="compositionally biased region" description="Low complexity" evidence="8">
    <location>
        <begin position="305"/>
        <end position="318"/>
    </location>
</feature>
<keyword evidence="6 7" id="KW-0067">ATP-binding</keyword>
<keyword evidence="3" id="KW-0808">Transferase</keyword>
<dbReference type="SMART" id="SM00220">
    <property type="entry name" value="S_TKc"/>
    <property type="match status" value="1"/>
</dbReference>
<evidence type="ECO:0000256" key="6">
    <source>
        <dbReference type="ARBA" id="ARBA00022840"/>
    </source>
</evidence>
<protein>
    <recommendedName>
        <fullName evidence="1">non-specific serine/threonine protein kinase</fullName>
        <ecNumber evidence="1">2.7.11.1</ecNumber>
    </recommendedName>
</protein>
<proteinExistence type="predicted"/>
<dbReference type="PROSITE" id="PS50011">
    <property type="entry name" value="PROTEIN_KINASE_DOM"/>
    <property type="match status" value="1"/>
</dbReference>
<dbReference type="PROSITE" id="PS00108">
    <property type="entry name" value="PROTEIN_KINASE_ST"/>
    <property type="match status" value="1"/>
</dbReference>
<dbReference type="Proteomes" id="UP000295818">
    <property type="component" value="Unassembled WGS sequence"/>
</dbReference>
<dbReference type="PANTHER" id="PTHR43289">
    <property type="entry name" value="MITOGEN-ACTIVATED PROTEIN KINASE KINASE KINASE 20-RELATED"/>
    <property type="match status" value="1"/>
</dbReference>
<comment type="caution">
    <text evidence="10">The sequence shown here is derived from an EMBL/GenBank/DDBJ whole genome shotgun (WGS) entry which is preliminary data.</text>
</comment>
<reference evidence="10 11" key="1">
    <citation type="journal article" date="2015" name="Stand. Genomic Sci.">
        <title>Genomic Encyclopedia of Bacterial and Archaeal Type Strains, Phase III: the genomes of soil and plant-associated and newly described type strains.</title>
        <authorList>
            <person name="Whitman W.B."/>
            <person name="Woyke T."/>
            <person name="Klenk H.P."/>
            <person name="Zhou Y."/>
            <person name="Lilburn T.G."/>
            <person name="Beck B.J."/>
            <person name="De Vos P."/>
            <person name="Vandamme P."/>
            <person name="Eisen J.A."/>
            <person name="Garrity G."/>
            <person name="Hugenholtz P."/>
            <person name="Kyrpides N.C."/>
        </authorList>
    </citation>
    <scope>NUCLEOTIDE SEQUENCE [LARGE SCALE GENOMIC DNA]</scope>
    <source>
        <strain evidence="10 11">VKM Ac-2538</strain>
    </source>
</reference>
<evidence type="ECO:0000313" key="11">
    <source>
        <dbReference type="Proteomes" id="UP000295818"/>
    </source>
</evidence>
<keyword evidence="2" id="KW-0723">Serine/threonine-protein kinase</keyword>
<dbReference type="PROSITE" id="PS00107">
    <property type="entry name" value="PROTEIN_KINASE_ATP"/>
    <property type="match status" value="1"/>
</dbReference>
<evidence type="ECO:0000259" key="9">
    <source>
        <dbReference type="PROSITE" id="PS50011"/>
    </source>
</evidence>
<dbReference type="EMBL" id="SLWM01000013">
    <property type="protein sequence ID" value="TCO17796.1"/>
    <property type="molecule type" value="Genomic_DNA"/>
</dbReference>
<accession>A0ABY2BEB5</accession>
<evidence type="ECO:0000256" key="2">
    <source>
        <dbReference type="ARBA" id="ARBA00022527"/>
    </source>
</evidence>
<dbReference type="SUPFAM" id="SSF56112">
    <property type="entry name" value="Protein kinase-like (PK-like)"/>
    <property type="match status" value="1"/>
</dbReference>
<evidence type="ECO:0000256" key="1">
    <source>
        <dbReference type="ARBA" id="ARBA00012513"/>
    </source>
</evidence>
<evidence type="ECO:0000256" key="5">
    <source>
        <dbReference type="ARBA" id="ARBA00022777"/>
    </source>
</evidence>
<dbReference type="EC" id="2.7.11.1" evidence="1"/>
<evidence type="ECO:0000256" key="3">
    <source>
        <dbReference type="ARBA" id="ARBA00022679"/>
    </source>
</evidence>
<dbReference type="Gene3D" id="3.30.200.20">
    <property type="entry name" value="Phosphorylase Kinase, domain 1"/>
    <property type="match status" value="1"/>
</dbReference>
<dbReference type="RefSeq" id="WP_158292943.1">
    <property type="nucleotide sequence ID" value="NZ_SLWM01000013.1"/>
</dbReference>
<dbReference type="InterPro" id="IPR017441">
    <property type="entry name" value="Protein_kinase_ATP_BS"/>
</dbReference>
<feature type="region of interest" description="Disordered" evidence="8">
    <location>
        <begin position="279"/>
        <end position="380"/>
    </location>
</feature>
<keyword evidence="11" id="KW-1185">Reference proteome</keyword>
<dbReference type="PANTHER" id="PTHR43289:SF6">
    <property type="entry name" value="SERINE_THREONINE-PROTEIN KINASE NEKL-3"/>
    <property type="match status" value="1"/>
</dbReference>
<dbReference type="InterPro" id="IPR000719">
    <property type="entry name" value="Prot_kinase_dom"/>
</dbReference>
<keyword evidence="5 10" id="KW-0418">Kinase</keyword>
<evidence type="ECO:0000256" key="8">
    <source>
        <dbReference type="SAM" id="MobiDB-lite"/>
    </source>
</evidence>
<name>A0ABY2BEB5_9ACTN</name>
<evidence type="ECO:0000256" key="7">
    <source>
        <dbReference type="PROSITE-ProRule" id="PRU10141"/>
    </source>
</evidence>